<evidence type="ECO:0000313" key="3">
    <source>
        <dbReference type="Proteomes" id="UP000001054"/>
    </source>
</evidence>
<protein>
    <submittedName>
        <fullName evidence="2">Uncharacterized protein</fullName>
    </submittedName>
</protein>
<organism evidence="2 3">
    <name type="scientific">Sinorhizobium fredii (strain NBRC 101917 / NGR234)</name>
    <dbReference type="NCBI Taxonomy" id="394"/>
    <lineage>
        <taxon>Bacteria</taxon>
        <taxon>Pseudomonadati</taxon>
        <taxon>Pseudomonadota</taxon>
        <taxon>Alphaproteobacteria</taxon>
        <taxon>Hyphomicrobiales</taxon>
        <taxon>Rhizobiaceae</taxon>
        <taxon>Sinorhizobium/Ensifer group</taxon>
        <taxon>Sinorhizobium</taxon>
    </lineage>
</organism>
<dbReference type="AlphaFoldDB" id="C3MEX1"/>
<feature type="region of interest" description="Disordered" evidence="1">
    <location>
        <begin position="40"/>
        <end position="76"/>
    </location>
</feature>
<dbReference type="STRING" id="394.NGR_c22020"/>
<proteinExistence type="predicted"/>
<evidence type="ECO:0000256" key="1">
    <source>
        <dbReference type="SAM" id="MobiDB-lite"/>
    </source>
</evidence>
<reference evidence="2 3" key="1">
    <citation type="journal article" date="2009" name="Appl. Environ. Microbiol.">
        <title>Rhizobium sp. strain NGR234 possesses a remarkable number of secretion systems.</title>
        <authorList>
            <person name="Schmeisser C."/>
            <person name="Liesegang H."/>
            <person name="Krysciak D."/>
            <person name="Bakkou N."/>
            <person name="Le Quere A."/>
            <person name="Wollherr A."/>
            <person name="Heinemeyer I."/>
            <person name="Morgenstern B."/>
            <person name="Pommerening-Roeser A."/>
            <person name="Flores M."/>
            <person name="Palacios R."/>
            <person name="Brenner S."/>
            <person name="Gottschalk G."/>
            <person name="Schmitz R.A."/>
            <person name="Broughton W.J."/>
            <person name="Perret X."/>
            <person name="Strittmatter A.W."/>
            <person name="Streit W.R."/>
        </authorList>
    </citation>
    <scope>NUCLEOTIDE SEQUENCE [LARGE SCALE GENOMIC DNA]</scope>
    <source>
        <strain evidence="3">NBRC 101917 / NGR234</strain>
    </source>
</reference>
<name>C3MEX1_SINFN</name>
<dbReference type="HOGENOM" id="CLU_2652003_0_0_5"/>
<evidence type="ECO:0000313" key="2">
    <source>
        <dbReference type="EMBL" id="ACP25962.1"/>
    </source>
</evidence>
<gene>
    <name evidence="2" type="ordered locus">NGR_c22020</name>
</gene>
<accession>C3MEX1</accession>
<sequence length="76" mass="8194">MSGKLAMAAFVHFQIVARKPGRNESAHSCIYRASTEAQCETPIQAGPPPGGQPWPSRSDAFSWASRRPLSPQSSPN</sequence>
<dbReference type="KEGG" id="rhi:NGR_c22020"/>
<dbReference type="EMBL" id="CP001389">
    <property type="protein sequence ID" value="ACP25962.1"/>
    <property type="molecule type" value="Genomic_DNA"/>
</dbReference>
<keyword evidence="3" id="KW-1185">Reference proteome</keyword>
<dbReference type="Proteomes" id="UP000001054">
    <property type="component" value="Chromosome"/>
</dbReference>